<dbReference type="AlphaFoldDB" id="A0A1E7F102"/>
<organism evidence="2 3">
    <name type="scientific">Fragilariopsis cylindrus CCMP1102</name>
    <dbReference type="NCBI Taxonomy" id="635003"/>
    <lineage>
        <taxon>Eukaryota</taxon>
        <taxon>Sar</taxon>
        <taxon>Stramenopiles</taxon>
        <taxon>Ochrophyta</taxon>
        <taxon>Bacillariophyta</taxon>
        <taxon>Bacillariophyceae</taxon>
        <taxon>Bacillariophycidae</taxon>
        <taxon>Bacillariales</taxon>
        <taxon>Bacillariaceae</taxon>
        <taxon>Fragilariopsis</taxon>
    </lineage>
</organism>
<evidence type="ECO:0000313" key="3">
    <source>
        <dbReference type="Proteomes" id="UP000095751"/>
    </source>
</evidence>
<evidence type="ECO:0000313" key="2">
    <source>
        <dbReference type="EMBL" id="OEU11784.1"/>
    </source>
</evidence>
<name>A0A1E7F102_9STRA</name>
<protein>
    <submittedName>
        <fullName evidence="2">Uncharacterized protein</fullName>
    </submittedName>
</protein>
<sequence>MVGLKPDGSVPNIGDIKVRGYGLNALEWAARRGNYSIAEWLASDSRTRMLVTHSDSAPVAWACYTNRVELATMLIDQYGANSHSTTEVVFGYKPPSHLASENGNLLALKFLVEKCGHDIFECDDLGQDIRASLRKNNRVWMDVDGCVACDEYAKEKGVEGEIIRSGNRRRQNELSSNNSRQQQQSSLEEKLSAALQRLEFVGGKEKEPDNDGADNPGEYLNELVAVGDARYELGQYNEAGGIYYRSYYAAMHHNSNNDINKLTTFPTAHKMLQSFMRSNDEHYIKQAFGMAKQTCMMPGCPPYIREDLKQVEKIMANKSIKMEWLF</sequence>
<keyword evidence="3" id="KW-1185">Reference proteome</keyword>
<gene>
    <name evidence="2" type="ORF">FRACYDRAFT_244907</name>
</gene>
<dbReference type="Proteomes" id="UP000095751">
    <property type="component" value="Unassembled WGS sequence"/>
</dbReference>
<reference evidence="2 3" key="1">
    <citation type="submission" date="2016-09" db="EMBL/GenBank/DDBJ databases">
        <title>Extensive genetic diversity and differential bi-allelic expression allows diatom success in the polar Southern Ocean.</title>
        <authorList>
            <consortium name="DOE Joint Genome Institute"/>
            <person name="Mock T."/>
            <person name="Otillar R.P."/>
            <person name="Strauss J."/>
            <person name="Dupont C."/>
            <person name="Frickenhaus S."/>
            <person name="Maumus F."/>
            <person name="Mcmullan M."/>
            <person name="Sanges R."/>
            <person name="Schmutz J."/>
            <person name="Toseland A."/>
            <person name="Valas R."/>
            <person name="Veluchamy A."/>
            <person name="Ward B.J."/>
            <person name="Allen A."/>
            <person name="Barry K."/>
            <person name="Falciatore A."/>
            <person name="Ferrante M."/>
            <person name="Fortunato A.E."/>
            <person name="Gloeckner G."/>
            <person name="Gruber A."/>
            <person name="Hipkin R."/>
            <person name="Janech M."/>
            <person name="Kroth P."/>
            <person name="Leese F."/>
            <person name="Lindquist E."/>
            <person name="Lyon B.R."/>
            <person name="Martin J."/>
            <person name="Mayer C."/>
            <person name="Parker M."/>
            <person name="Quesneville H."/>
            <person name="Raymond J."/>
            <person name="Uhlig C."/>
            <person name="Valentin K.U."/>
            <person name="Worden A.Z."/>
            <person name="Armbrust E.V."/>
            <person name="Bowler C."/>
            <person name="Green B."/>
            <person name="Moulton V."/>
            <person name="Van Oosterhout C."/>
            <person name="Grigoriev I."/>
        </authorList>
    </citation>
    <scope>NUCLEOTIDE SEQUENCE [LARGE SCALE GENOMIC DNA]</scope>
    <source>
        <strain evidence="2 3">CCMP1102</strain>
    </source>
</reference>
<dbReference type="SUPFAM" id="SSF48403">
    <property type="entry name" value="Ankyrin repeat"/>
    <property type="match status" value="1"/>
</dbReference>
<accession>A0A1E7F102</accession>
<dbReference type="InterPro" id="IPR036770">
    <property type="entry name" value="Ankyrin_rpt-contain_sf"/>
</dbReference>
<dbReference type="KEGG" id="fcy:FRACYDRAFT_244907"/>
<dbReference type="SMART" id="SM00248">
    <property type="entry name" value="ANK"/>
    <property type="match status" value="3"/>
</dbReference>
<dbReference type="EMBL" id="KV784366">
    <property type="protein sequence ID" value="OEU11784.1"/>
    <property type="molecule type" value="Genomic_DNA"/>
</dbReference>
<feature type="region of interest" description="Disordered" evidence="1">
    <location>
        <begin position="165"/>
        <end position="188"/>
    </location>
</feature>
<dbReference type="InterPro" id="IPR002110">
    <property type="entry name" value="Ankyrin_rpt"/>
</dbReference>
<dbReference type="InParanoid" id="A0A1E7F102"/>
<feature type="compositionally biased region" description="Low complexity" evidence="1">
    <location>
        <begin position="173"/>
        <end position="186"/>
    </location>
</feature>
<proteinExistence type="predicted"/>
<evidence type="ECO:0000256" key="1">
    <source>
        <dbReference type="SAM" id="MobiDB-lite"/>
    </source>
</evidence>
<dbReference type="Gene3D" id="1.25.40.20">
    <property type="entry name" value="Ankyrin repeat-containing domain"/>
    <property type="match status" value="1"/>
</dbReference>
<dbReference type="Pfam" id="PF12796">
    <property type="entry name" value="Ank_2"/>
    <property type="match status" value="1"/>
</dbReference>
<dbReference type="OrthoDB" id="57720at2759"/>